<evidence type="ECO:0000313" key="1">
    <source>
        <dbReference type="EMBL" id="GHA11233.1"/>
    </source>
</evidence>
<proteinExistence type="predicted"/>
<accession>A0A918VNU0</accession>
<dbReference type="EMBL" id="BMXA01000003">
    <property type="protein sequence ID" value="GHA11233.1"/>
    <property type="molecule type" value="Genomic_DNA"/>
</dbReference>
<keyword evidence="2" id="KW-1185">Reference proteome</keyword>
<protein>
    <submittedName>
        <fullName evidence="1">Uncharacterized protein</fullName>
    </submittedName>
</protein>
<name>A0A918VNU0_9GAMM</name>
<reference evidence="1" key="1">
    <citation type="journal article" date="2014" name="Int. J. Syst. Evol. Microbiol.">
        <title>Complete genome sequence of Corynebacterium casei LMG S-19264T (=DSM 44701T), isolated from a smear-ripened cheese.</title>
        <authorList>
            <consortium name="US DOE Joint Genome Institute (JGI-PGF)"/>
            <person name="Walter F."/>
            <person name="Albersmeier A."/>
            <person name="Kalinowski J."/>
            <person name="Ruckert C."/>
        </authorList>
    </citation>
    <scope>NUCLEOTIDE SEQUENCE</scope>
    <source>
        <strain evidence="1">KCTC 12711</strain>
    </source>
</reference>
<evidence type="ECO:0000313" key="2">
    <source>
        <dbReference type="Proteomes" id="UP000614811"/>
    </source>
</evidence>
<reference evidence="1" key="2">
    <citation type="submission" date="2020-09" db="EMBL/GenBank/DDBJ databases">
        <authorList>
            <person name="Sun Q."/>
            <person name="Kim S."/>
        </authorList>
    </citation>
    <scope>NUCLEOTIDE SEQUENCE</scope>
    <source>
        <strain evidence="1">KCTC 12711</strain>
    </source>
</reference>
<dbReference type="Proteomes" id="UP000614811">
    <property type="component" value="Unassembled WGS sequence"/>
</dbReference>
<sequence>MTLLFVCVDNVHSRKLYMLVYRRLVWVIHVASTNKLLGNESDRVSIEAAKVATAQMDGKQKRVVQHKHWMQVMGEGQSTPDKTYQRSKSN</sequence>
<gene>
    <name evidence="1" type="ORF">GCM10008090_21240</name>
</gene>
<organism evidence="1 2">
    <name type="scientific">Arenicella chitinivorans</name>
    <dbReference type="NCBI Taxonomy" id="1329800"/>
    <lineage>
        <taxon>Bacteria</taxon>
        <taxon>Pseudomonadati</taxon>
        <taxon>Pseudomonadota</taxon>
        <taxon>Gammaproteobacteria</taxon>
        <taxon>Arenicellales</taxon>
        <taxon>Arenicellaceae</taxon>
        <taxon>Arenicella</taxon>
    </lineage>
</organism>
<dbReference type="AlphaFoldDB" id="A0A918VNU0"/>
<comment type="caution">
    <text evidence="1">The sequence shown here is derived from an EMBL/GenBank/DDBJ whole genome shotgun (WGS) entry which is preliminary data.</text>
</comment>